<evidence type="ECO:0000313" key="3">
    <source>
        <dbReference type="Proteomes" id="UP000077667"/>
    </source>
</evidence>
<dbReference type="Gene3D" id="3.30.70.1290">
    <property type="entry name" value="Transposase IS200-like"/>
    <property type="match status" value="1"/>
</dbReference>
<protein>
    <submittedName>
        <fullName evidence="2">Transposase</fullName>
    </submittedName>
</protein>
<dbReference type="GO" id="GO:0003677">
    <property type="term" value="F:DNA binding"/>
    <property type="evidence" value="ECO:0007669"/>
    <property type="project" value="InterPro"/>
</dbReference>
<dbReference type="PANTHER" id="PTHR33360">
    <property type="entry name" value="TRANSPOSASE FOR INSERTION SEQUENCE ELEMENT IS200"/>
    <property type="match status" value="1"/>
</dbReference>
<dbReference type="GO" id="GO:0006313">
    <property type="term" value="P:DNA transposition"/>
    <property type="evidence" value="ECO:0007669"/>
    <property type="project" value="InterPro"/>
</dbReference>
<dbReference type="InterPro" id="IPR036515">
    <property type="entry name" value="Transposase_17_sf"/>
</dbReference>
<dbReference type="AlphaFoldDB" id="A0A1A9I1S8"/>
<accession>A0A1A9I1S8</accession>
<name>A0A1A9I1S8_9BACT</name>
<dbReference type="InterPro" id="IPR002686">
    <property type="entry name" value="Transposase_17"/>
</dbReference>
<sequence length="158" mass="18789">MANTYTQCYLHLVFSPKNREALIAKEWKTNLEKYITGIVQNHKHKLLAIGAMPDHIHIFIGYNVNQLIPDLVEAIKTSSNAWVKQNRFTRYKFEWQRGYGAFTHSHSQVATLVKYVLSQEEHHKRKNFREEYLGLLHEYQIAYKNEYLFDFFEDTGSF</sequence>
<keyword evidence="3" id="KW-1185">Reference proteome</keyword>
<dbReference type="NCBIfam" id="NF033573">
    <property type="entry name" value="transpos_IS200"/>
    <property type="match status" value="1"/>
</dbReference>
<dbReference type="SUPFAM" id="SSF143422">
    <property type="entry name" value="Transposase IS200-like"/>
    <property type="match status" value="1"/>
</dbReference>
<dbReference type="Proteomes" id="UP000077667">
    <property type="component" value="Chromosome"/>
</dbReference>
<dbReference type="OrthoDB" id="9797997at2"/>
<gene>
    <name evidence="2" type="ORF">A8C56_06430</name>
</gene>
<dbReference type="GO" id="GO:0004803">
    <property type="term" value="F:transposase activity"/>
    <property type="evidence" value="ECO:0007669"/>
    <property type="project" value="InterPro"/>
</dbReference>
<dbReference type="Pfam" id="PF01797">
    <property type="entry name" value="Y1_Tnp"/>
    <property type="match status" value="1"/>
</dbReference>
<evidence type="ECO:0000313" key="2">
    <source>
        <dbReference type="EMBL" id="ANH80661.1"/>
    </source>
</evidence>
<dbReference type="PANTHER" id="PTHR33360:SF2">
    <property type="entry name" value="TRANSPOSASE FOR INSERTION SEQUENCE ELEMENT IS200"/>
    <property type="match status" value="1"/>
</dbReference>
<dbReference type="KEGG" id="nia:A8C56_06430"/>
<dbReference type="EMBL" id="CP015772">
    <property type="protein sequence ID" value="ANH80661.1"/>
    <property type="molecule type" value="Genomic_DNA"/>
</dbReference>
<dbReference type="RefSeq" id="WP_067753525.1">
    <property type="nucleotide sequence ID" value="NZ_CP015772.1"/>
</dbReference>
<proteinExistence type="predicted"/>
<reference evidence="2 3" key="1">
    <citation type="submission" date="2016-05" db="EMBL/GenBank/DDBJ databases">
        <title>Niabella ginsenosidivorans BS26 whole genome sequencing.</title>
        <authorList>
            <person name="Im W.T."/>
            <person name="Siddiqi M.Z."/>
        </authorList>
    </citation>
    <scope>NUCLEOTIDE SEQUENCE [LARGE SCALE GENOMIC DNA]</scope>
    <source>
        <strain evidence="2 3">BS26</strain>
    </source>
</reference>
<feature type="domain" description="Transposase IS200-like" evidence="1">
    <location>
        <begin position="5"/>
        <end position="119"/>
    </location>
</feature>
<organism evidence="2 3">
    <name type="scientific">Niabella ginsenosidivorans</name>
    <dbReference type="NCBI Taxonomy" id="1176587"/>
    <lineage>
        <taxon>Bacteria</taxon>
        <taxon>Pseudomonadati</taxon>
        <taxon>Bacteroidota</taxon>
        <taxon>Chitinophagia</taxon>
        <taxon>Chitinophagales</taxon>
        <taxon>Chitinophagaceae</taxon>
        <taxon>Niabella</taxon>
    </lineage>
</organism>
<evidence type="ECO:0000259" key="1">
    <source>
        <dbReference type="SMART" id="SM01321"/>
    </source>
</evidence>
<dbReference type="SMART" id="SM01321">
    <property type="entry name" value="Y1_Tnp"/>
    <property type="match status" value="1"/>
</dbReference>